<dbReference type="Proteomes" id="UP000468928">
    <property type="component" value="Unassembled WGS sequence"/>
</dbReference>
<dbReference type="AlphaFoldDB" id="A0A6P1DCU1"/>
<protein>
    <submittedName>
        <fullName evidence="1">Uncharacterized protein</fullName>
    </submittedName>
</protein>
<proteinExistence type="predicted"/>
<dbReference type="EMBL" id="JAAGUZ010000117">
    <property type="protein sequence ID" value="NEW48028.1"/>
    <property type="molecule type" value="Genomic_DNA"/>
</dbReference>
<evidence type="ECO:0000313" key="2">
    <source>
        <dbReference type="Proteomes" id="UP000468928"/>
    </source>
</evidence>
<comment type="caution">
    <text evidence="1">The sequence shown here is derived from an EMBL/GenBank/DDBJ whole genome shotgun (WGS) entry which is preliminary data.</text>
</comment>
<evidence type="ECO:0000313" key="1">
    <source>
        <dbReference type="EMBL" id="NEW48028.1"/>
    </source>
</evidence>
<reference evidence="1 2" key="1">
    <citation type="submission" date="2020-01" db="EMBL/GenBank/DDBJ databases">
        <title>Genetics and antimicrobial susceptibilities of Nocardia species isolated from the soil; a comparison with species isolated from humans.</title>
        <authorList>
            <person name="Carrasco G."/>
            <person name="Monzon S."/>
            <person name="Sansegundo M."/>
            <person name="Garcia E."/>
            <person name="Garrido N."/>
            <person name="Medina M.J."/>
            <person name="Villalon P."/>
            <person name="Ramirez-Arocha A.C."/>
            <person name="Jimenez P."/>
            <person name="Cuesta I."/>
            <person name="Valdezate S."/>
        </authorList>
    </citation>
    <scope>NUCLEOTIDE SEQUENCE [LARGE SCALE GENOMIC DNA]</scope>
    <source>
        <strain evidence="1 2">CNM20110639</strain>
    </source>
</reference>
<dbReference type="RefSeq" id="WP_163830273.1">
    <property type="nucleotide sequence ID" value="NZ_JAAGUZ010000117.1"/>
</dbReference>
<name>A0A6P1DCU1_9NOCA</name>
<sequence>MGNSEFKINRRGIANISREIEKEFAKHPARIPIQATYDGAAPAAASVTNNYGPVVTVNGDNARLAWGSGSVSQGDTRTEQIAPGYERLAIVLAELLSDLPALPMDEDDAAEVRSNAEAVLAEVVSEEPNQGAIKRFLTMIKGLLSPIAAGVVDAATEESAELTRNAIQAIGAAVQF</sequence>
<accession>A0A6P1DCU1</accession>
<gene>
    <name evidence="1" type="ORF">GV789_26905</name>
</gene>
<organism evidence="1 2">
    <name type="scientific">Nocardia cyriacigeorgica</name>
    <dbReference type="NCBI Taxonomy" id="135487"/>
    <lineage>
        <taxon>Bacteria</taxon>
        <taxon>Bacillati</taxon>
        <taxon>Actinomycetota</taxon>
        <taxon>Actinomycetes</taxon>
        <taxon>Mycobacteriales</taxon>
        <taxon>Nocardiaceae</taxon>
        <taxon>Nocardia</taxon>
    </lineage>
</organism>